<comment type="caution">
    <text evidence="1">The sequence shown here is derived from an EMBL/GenBank/DDBJ whole genome shotgun (WGS) entry which is preliminary data.</text>
</comment>
<dbReference type="AlphaFoldDB" id="A0AAD4SZW3"/>
<dbReference type="EMBL" id="JAJJMB010007077">
    <property type="protein sequence ID" value="KAI3932317.1"/>
    <property type="molecule type" value="Genomic_DNA"/>
</dbReference>
<gene>
    <name evidence="1" type="ORF">MKW98_025037</name>
</gene>
<evidence type="ECO:0000313" key="2">
    <source>
        <dbReference type="Proteomes" id="UP001202328"/>
    </source>
</evidence>
<accession>A0AAD4SZW3</accession>
<organism evidence="1 2">
    <name type="scientific">Papaver atlanticum</name>
    <dbReference type="NCBI Taxonomy" id="357466"/>
    <lineage>
        <taxon>Eukaryota</taxon>
        <taxon>Viridiplantae</taxon>
        <taxon>Streptophyta</taxon>
        <taxon>Embryophyta</taxon>
        <taxon>Tracheophyta</taxon>
        <taxon>Spermatophyta</taxon>
        <taxon>Magnoliopsida</taxon>
        <taxon>Ranunculales</taxon>
        <taxon>Papaveraceae</taxon>
        <taxon>Papaveroideae</taxon>
        <taxon>Papaver</taxon>
    </lineage>
</organism>
<dbReference type="Proteomes" id="UP001202328">
    <property type="component" value="Unassembled WGS sequence"/>
</dbReference>
<evidence type="ECO:0000313" key="1">
    <source>
        <dbReference type="EMBL" id="KAI3932317.1"/>
    </source>
</evidence>
<name>A0AAD4SZW3_9MAGN</name>
<sequence>MYIINLKKHNLEIFANEEMGWKNLNLIGAAWEDQLSYEELGVLGIFAERRRQEIIDRLDLVEQFIEIDKALVENVVAIADGVAAIVGDVAIVAGDVDVGADGDVAAP</sequence>
<proteinExistence type="predicted"/>
<reference evidence="1" key="1">
    <citation type="submission" date="2022-04" db="EMBL/GenBank/DDBJ databases">
        <title>A functionally conserved STORR gene fusion in Papaver species that diverged 16.8 million years ago.</title>
        <authorList>
            <person name="Catania T."/>
        </authorList>
    </citation>
    <scope>NUCLEOTIDE SEQUENCE</scope>
    <source>
        <strain evidence="1">S-188037</strain>
    </source>
</reference>
<protein>
    <submittedName>
        <fullName evidence="1">Uncharacterized protein</fullName>
    </submittedName>
</protein>
<keyword evidence="2" id="KW-1185">Reference proteome</keyword>